<feature type="domain" description="Exonuclease" evidence="4">
    <location>
        <begin position="6"/>
        <end position="170"/>
    </location>
</feature>
<dbReference type="GO" id="GO:0008408">
    <property type="term" value="F:3'-5' exonuclease activity"/>
    <property type="evidence" value="ECO:0007669"/>
    <property type="project" value="TreeGrafter"/>
</dbReference>
<protein>
    <submittedName>
        <fullName evidence="5">DNA polymerase III PolC-type</fullName>
        <ecNumber evidence="5">2.7.7.7</ecNumber>
    </submittedName>
</protein>
<gene>
    <name evidence="5" type="primary">polC</name>
    <name evidence="5" type="ORF">K239x_41080</name>
</gene>
<dbReference type="Pfam" id="PF00929">
    <property type="entry name" value="RNase_T"/>
    <property type="match status" value="1"/>
</dbReference>
<organism evidence="5 6">
    <name type="scientific">Stieleria marina</name>
    <dbReference type="NCBI Taxonomy" id="1930275"/>
    <lineage>
        <taxon>Bacteria</taxon>
        <taxon>Pseudomonadati</taxon>
        <taxon>Planctomycetota</taxon>
        <taxon>Planctomycetia</taxon>
        <taxon>Pirellulales</taxon>
        <taxon>Pirellulaceae</taxon>
        <taxon>Stieleria</taxon>
    </lineage>
</organism>
<dbReference type="CDD" id="cd06130">
    <property type="entry name" value="DNA_pol_III_epsilon_like"/>
    <property type="match status" value="1"/>
</dbReference>
<dbReference type="SMART" id="SM00479">
    <property type="entry name" value="EXOIII"/>
    <property type="match status" value="1"/>
</dbReference>
<dbReference type="InterPro" id="IPR036397">
    <property type="entry name" value="RNaseH_sf"/>
</dbReference>
<keyword evidence="5" id="KW-0548">Nucleotidyltransferase</keyword>
<dbReference type="InterPro" id="IPR013520">
    <property type="entry name" value="Ribonucl_H"/>
</dbReference>
<dbReference type="OrthoDB" id="9776650at2"/>
<dbReference type="AlphaFoldDB" id="A0A517NYA5"/>
<evidence type="ECO:0000259" key="4">
    <source>
        <dbReference type="SMART" id="SM00479"/>
    </source>
</evidence>
<dbReference type="Gene3D" id="3.40.50.10190">
    <property type="entry name" value="BRCT domain"/>
    <property type="match status" value="1"/>
</dbReference>
<evidence type="ECO:0000256" key="1">
    <source>
        <dbReference type="ARBA" id="ARBA00025483"/>
    </source>
</evidence>
<name>A0A517NYA5_9BACT</name>
<dbReference type="Gene3D" id="3.30.420.10">
    <property type="entry name" value="Ribonuclease H-like superfamily/Ribonuclease H"/>
    <property type="match status" value="1"/>
</dbReference>
<dbReference type="Proteomes" id="UP000319817">
    <property type="component" value="Chromosome"/>
</dbReference>
<sequence length="339" mass="37457">MEFAANFTAIDFETASRRSDSACQLAAVRVRDGKIVNQAMWLIRPEPFFFAQSNIRIHGITPGQVEEEKTFGQLWPEIMQTFGDDCLVAHNASFDMGVLLACLTKHGQSIPNLQYTCTRAIARRVWPKRPRFGLKPLSDWLGVRFQHHDALEDSIACAKILLAAGIDRRVDSLESLEAKLTLSRGTAGDWGKQGPTRIKKRRQTAKASGAKTTTANSSFVREVPLAYQPSTVDLQRLLVRADFIRPLAGQTIVFSGKMTKLSLTDAQQLAARSGGDCQSQITSLTSILVLGDEDENTKNDRIEIGRQQQAAKQQGTDGPKVRILSELEFVELVAAMPSE</sequence>
<evidence type="ECO:0000256" key="2">
    <source>
        <dbReference type="ARBA" id="ARBA00026073"/>
    </source>
</evidence>
<feature type="region of interest" description="Disordered" evidence="3">
    <location>
        <begin position="186"/>
        <end position="213"/>
    </location>
</feature>
<dbReference type="RefSeq" id="WP_145419827.1">
    <property type="nucleotide sequence ID" value="NZ_CP036526.1"/>
</dbReference>
<keyword evidence="5" id="KW-0808">Transferase</keyword>
<dbReference type="InterPro" id="IPR036420">
    <property type="entry name" value="BRCT_dom_sf"/>
</dbReference>
<dbReference type="SUPFAM" id="SSF53098">
    <property type="entry name" value="Ribonuclease H-like"/>
    <property type="match status" value="1"/>
</dbReference>
<dbReference type="GO" id="GO:0003887">
    <property type="term" value="F:DNA-directed DNA polymerase activity"/>
    <property type="evidence" value="ECO:0007669"/>
    <property type="project" value="UniProtKB-EC"/>
</dbReference>
<reference evidence="5 6" key="1">
    <citation type="submission" date="2019-02" db="EMBL/GenBank/DDBJ databases">
        <title>Deep-cultivation of Planctomycetes and their phenomic and genomic characterization uncovers novel biology.</title>
        <authorList>
            <person name="Wiegand S."/>
            <person name="Jogler M."/>
            <person name="Boedeker C."/>
            <person name="Pinto D."/>
            <person name="Vollmers J."/>
            <person name="Rivas-Marin E."/>
            <person name="Kohn T."/>
            <person name="Peeters S.H."/>
            <person name="Heuer A."/>
            <person name="Rast P."/>
            <person name="Oberbeckmann S."/>
            <person name="Bunk B."/>
            <person name="Jeske O."/>
            <person name="Meyerdierks A."/>
            <person name="Storesund J.E."/>
            <person name="Kallscheuer N."/>
            <person name="Luecker S."/>
            <person name="Lage O.M."/>
            <person name="Pohl T."/>
            <person name="Merkel B.J."/>
            <person name="Hornburger P."/>
            <person name="Mueller R.-W."/>
            <person name="Bruemmer F."/>
            <person name="Labrenz M."/>
            <person name="Spormann A.M."/>
            <person name="Op den Camp H."/>
            <person name="Overmann J."/>
            <person name="Amann R."/>
            <person name="Jetten M.S.M."/>
            <person name="Mascher T."/>
            <person name="Medema M.H."/>
            <person name="Devos D.P."/>
            <person name="Kaster A.-K."/>
            <person name="Ovreas L."/>
            <person name="Rohde M."/>
            <person name="Galperin M.Y."/>
            <person name="Jogler C."/>
        </authorList>
    </citation>
    <scope>NUCLEOTIDE SEQUENCE [LARGE SCALE GENOMIC DNA]</scope>
    <source>
        <strain evidence="5 6">K23_9</strain>
    </source>
</reference>
<evidence type="ECO:0000313" key="6">
    <source>
        <dbReference type="Proteomes" id="UP000319817"/>
    </source>
</evidence>
<dbReference type="EC" id="2.7.7.7" evidence="5"/>
<keyword evidence="6" id="KW-1185">Reference proteome</keyword>
<dbReference type="GO" id="GO:0005829">
    <property type="term" value="C:cytosol"/>
    <property type="evidence" value="ECO:0007669"/>
    <property type="project" value="TreeGrafter"/>
</dbReference>
<dbReference type="SUPFAM" id="SSF52113">
    <property type="entry name" value="BRCT domain"/>
    <property type="match status" value="1"/>
</dbReference>
<comment type="function">
    <text evidence="1">DNA polymerase III is a complex, multichain enzyme responsible for most of the replicative synthesis in bacteria. The epsilon subunit contain the editing function and is a proofreading 3'-5' exonuclease.</text>
</comment>
<dbReference type="GO" id="GO:0003676">
    <property type="term" value="F:nucleic acid binding"/>
    <property type="evidence" value="ECO:0007669"/>
    <property type="project" value="InterPro"/>
</dbReference>
<evidence type="ECO:0000256" key="3">
    <source>
        <dbReference type="SAM" id="MobiDB-lite"/>
    </source>
</evidence>
<dbReference type="PANTHER" id="PTHR30231">
    <property type="entry name" value="DNA POLYMERASE III SUBUNIT EPSILON"/>
    <property type="match status" value="1"/>
</dbReference>
<dbReference type="EMBL" id="CP036526">
    <property type="protein sequence ID" value="QDT12100.1"/>
    <property type="molecule type" value="Genomic_DNA"/>
</dbReference>
<proteinExistence type="predicted"/>
<dbReference type="FunFam" id="3.30.420.10:FF:000045">
    <property type="entry name" value="3'-5' exonuclease DinG"/>
    <property type="match status" value="1"/>
</dbReference>
<dbReference type="InterPro" id="IPR012337">
    <property type="entry name" value="RNaseH-like_sf"/>
</dbReference>
<comment type="subunit">
    <text evidence="2">DNA polymerase III contains a core (composed of alpha, epsilon and theta chains) that associates with a tau subunit. This core dimerizes to form the POLIII' complex. PolIII' associates with the gamma complex (composed of gamma, delta, delta', psi and chi chains) and with the beta chain to form the complete DNA polymerase III complex.</text>
</comment>
<evidence type="ECO:0000313" key="5">
    <source>
        <dbReference type="EMBL" id="QDT12100.1"/>
    </source>
</evidence>
<dbReference type="PANTHER" id="PTHR30231:SF42">
    <property type="entry name" value="EXONUCLEASE"/>
    <property type="match status" value="1"/>
</dbReference>
<accession>A0A517NYA5</accession>
<dbReference type="CDD" id="cd17748">
    <property type="entry name" value="BRCT_DNA_ligase_like"/>
    <property type="match status" value="1"/>
</dbReference>